<evidence type="ECO:0000256" key="5">
    <source>
        <dbReference type="SAM" id="Phobius"/>
    </source>
</evidence>
<dbReference type="GO" id="GO:0008324">
    <property type="term" value="F:monoatomic cation transmembrane transporter activity"/>
    <property type="evidence" value="ECO:0007669"/>
    <property type="project" value="InterPro"/>
</dbReference>
<dbReference type="Pfam" id="PF01545">
    <property type="entry name" value="Cation_efflux"/>
    <property type="match status" value="1"/>
</dbReference>
<dbReference type="AlphaFoldDB" id="A0A7X6LP95"/>
<keyword evidence="3 5" id="KW-1133">Transmembrane helix</keyword>
<feature type="transmembrane region" description="Helical" evidence="5">
    <location>
        <begin position="62"/>
        <end position="84"/>
    </location>
</feature>
<accession>A0A7X6LP95</accession>
<feature type="transmembrane region" description="Helical" evidence="5">
    <location>
        <begin position="96"/>
        <end position="115"/>
    </location>
</feature>
<protein>
    <submittedName>
        <fullName evidence="7">Cation transporter</fullName>
    </submittedName>
</protein>
<keyword evidence="4 5" id="KW-0472">Membrane</keyword>
<evidence type="ECO:0000259" key="6">
    <source>
        <dbReference type="Pfam" id="PF01545"/>
    </source>
</evidence>
<gene>
    <name evidence="7" type="ORF">HF989_00375</name>
</gene>
<dbReference type="InterPro" id="IPR058533">
    <property type="entry name" value="Cation_efflux_TM"/>
</dbReference>
<keyword evidence="2 5" id="KW-0812">Transmembrane</keyword>
<feature type="transmembrane region" description="Helical" evidence="5">
    <location>
        <begin position="122"/>
        <end position="141"/>
    </location>
</feature>
<dbReference type="Proteomes" id="UP000554284">
    <property type="component" value="Unassembled WGS sequence"/>
</dbReference>
<feature type="transmembrane region" description="Helical" evidence="5">
    <location>
        <begin position="217"/>
        <end position="235"/>
    </location>
</feature>
<comment type="subcellular location">
    <subcellularLocation>
        <location evidence="1">Membrane</location>
        <topology evidence="1">Multi-pass membrane protein</topology>
    </subcellularLocation>
</comment>
<name>A0A7X6LP95_9CORY</name>
<evidence type="ECO:0000256" key="3">
    <source>
        <dbReference type="ARBA" id="ARBA00022989"/>
    </source>
</evidence>
<feature type="transmembrane region" description="Helical" evidence="5">
    <location>
        <begin position="153"/>
        <end position="173"/>
    </location>
</feature>
<evidence type="ECO:0000256" key="2">
    <source>
        <dbReference type="ARBA" id="ARBA00022692"/>
    </source>
</evidence>
<dbReference type="InterPro" id="IPR027469">
    <property type="entry name" value="Cation_efflux_TMD_sf"/>
</dbReference>
<reference evidence="7 8" key="1">
    <citation type="submission" date="2020-04" db="EMBL/GenBank/DDBJ databases">
        <title>MicrobeNet Type strains.</title>
        <authorList>
            <person name="Nicholson A.C."/>
        </authorList>
    </citation>
    <scope>NUCLEOTIDE SEQUENCE [LARGE SCALE GENOMIC DNA]</scope>
    <source>
        <strain evidence="7 8">ATCC 700355</strain>
    </source>
</reference>
<dbReference type="SUPFAM" id="SSF161111">
    <property type="entry name" value="Cation efflux protein transmembrane domain-like"/>
    <property type="match status" value="1"/>
</dbReference>
<organism evidence="7 8">
    <name type="scientific">Corynebacterium mucifaciens</name>
    <dbReference type="NCBI Taxonomy" id="57171"/>
    <lineage>
        <taxon>Bacteria</taxon>
        <taxon>Bacillati</taxon>
        <taxon>Actinomycetota</taxon>
        <taxon>Actinomycetes</taxon>
        <taxon>Mycobacteriales</taxon>
        <taxon>Corynebacteriaceae</taxon>
        <taxon>Corynebacterium</taxon>
    </lineage>
</organism>
<evidence type="ECO:0000256" key="1">
    <source>
        <dbReference type="ARBA" id="ARBA00004141"/>
    </source>
</evidence>
<feature type="transmembrane region" description="Helical" evidence="5">
    <location>
        <begin position="194"/>
        <end position="211"/>
    </location>
</feature>
<comment type="caution">
    <text evidence="7">The sequence shown here is derived from an EMBL/GenBank/DDBJ whole genome shotgun (WGS) entry which is preliminary data.</text>
</comment>
<evidence type="ECO:0000313" key="8">
    <source>
        <dbReference type="Proteomes" id="UP000554284"/>
    </source>
</evidence>
<feature type="domain" description="Cation efflux protein transmembrane" evidence="6">
    <location>
        <begin position="63"/>
        <end position="231"/>
    </location>
</feature>
<sequence>MRRSGVRFPLAPLVHAGPGFYSPGLASLYGWVKLPSRCQHSEKQQRSSPVANSLGAQKIRRAVLIVALLNLAYFFVEFFGALAIGSASLFADSADFLEDTAINLLVFFAVAWPAARRRTAGSVLAALILIPAIAAIVTVVAKIMNPVAPSPQGLTGIALGALVVNVICAVLLMQLRDEGSSLATGAWLAARNDALANLLIIAAGLLTFVWETAWFDIVVGAIIAVINLSAAKEVWEASREEHDSVEEAFADMDED</sequence>
<dbReference type="GO" id="GO:0016020">
    <property type="term" value="C:membrane"/>
    <property type="evidence" value="ECO:0007669"/>
    <property type="project" value="UniProtKB-SubCell"/>
</dbReference>
<proteinExistence type="predicted"/>
<evidence type="ECO:0000256" key="4">
    <source>
        <dbReference type="ARBA" id="ARBA00023136"/>
    </source>
</evidence>
<evidence type="ECO:0000313" key="7">
    <source>
        <dbReference type="EMBL" id="NKY67843.1"/>
    </source>
</evidence>
<dbReference type="Gene3D" id="1.20.1510.10">
    <property type="entry name" value="Cation efflux protein transmembrane domain"/>
    <property type="match status" value="1"/>
</dbReference>
<dbReference type="EMBL" id="JAAXPF010000001">
    <property type="protein sequence ID" value="NKY67843.1"/>
    <property type="molecule type" value="Genomic_DNA"/>
</dbReference>